<evidence type="ECO:0000313" key="2">
    <source>
        <dbReference type="Proteomes" id="UP001152747"/>
    </source>
</evidence>
<name>A0A9P1I138_9PELO</name>
<protein>
    <submittedName>
        <fullName evidence="1">Uncharacterized protein</fullName>
    </submittedName>
</protein>
<proteinExistence type="predicted"/>
<keyword evidence="2" id="KW-1185">Reference proteome</keyword>
<dbReference type="OrthoDB" id="5789170at2759"/>
<comment type="caution">
    <text evidence="1">The sequence shown here is derived from an EMBL/GenBank/DDBJ whole genome shotgun (WGS) entry which is preliminary data.</text>
</comment>
<dbReference type="EMBL" id="CANHGI010000001">
    <property type="protein sequence ID" value="CAI5437669.1"/>
    <property type="molecule type" value="Genomic_DNA"/>
</dbReference>
<gene>
    <name evidence="1" type="ORF">CAMP_LOCUS306</name>
</gene>
<organism evidence="1 2">
    <name type="scientific">Caenorhabditis angaria</name>
    <dbReference type="NCBI Taxonomy" id="860376"/>
    <lineage>
        <taxon>Eukaryota</taxon>
        <taxon>Metazoa</taxon>
        <taxon>Ecdysozoa</taxon>
        <taxon>Nematoda</taxon>
        <taxon>Chromadorea</taxon>
        <taxon>Rhabditida</taxon>
        <taxon>Rhabditina</taxon>
        <taxon>Rhabditomorpha</taxon>
        <taxon>Rhabditoidea</taxon>
        <taxon>Rhabditidae</taxon>
        <taxon>Peloderinae</taxon>
        <taxon>Caenorhabditis</taxon>
    </lineage>
</organism>
<sequence length="758" mass="88650">MAIDETVELIKKLEVTKSSKKLIAKYLKSLNDDRIEEVTQFLYTLPLFMESKWEILNSLKLEAYEDFIYDEILACSEDLNCATWCSSLVIGMSRSRNNIERIAKVIYNALSSPSKPKRSNAMRSWISRMISDKLTISTIHQIINLAEKEILYEEEFLENIEYRELIGVTCIDLEWKSKFDFDPVSRRTLAYYAYFNILLSTLVSRSQIKLEVNENILELGMHFVDSEVRLLSYSVARAFKIYPKSLEEGIIEDLENEDVFNIATSMKNVFTENGNLEISRVKQQLDEERKKSSRFYPAEKKTDIIPLNLGNYSTTLESVVGLLKFQSNDEFPSVAKVMENFRNRNIDERFYVEKIIEVLNYSSSQDWEIFEISDLILRIISRCPLRAIVDYGGEIIRKKCVENEEFRISTFNYSLNLLRKSEENSRALFFEVTLIATILKDQEKMKETWENLKTLPSIKKRKMFEMLANVIGNTSTSIAFEQLREMLLYSIGILDSPCTQLFESVVSKLLGTQHETDRCYLFTQNDEIFELLEEILSNLKNLKDKKSIHLTLYLFSRFAIGSLLFYSAPKVLIIQKMTKFIKFCLKKFENDEIMKSAAIDAICAIIPWNYIRDLAYEENENDIDFKYFHYWEIFRDAVKNRDFVNNDAILDLSGPSNISKYFETDNFANISIQSFSDKHTVAFLIAKISRKDLSIEKKRELLLLSSRLLEDLEGDESFEEYKMVFSWLSRAFCYLGIIDFPKRFSVLRKTITQNLLQM</sequence>
<dbReference type="Proteomes" id="UP001152747">
    <property type="component" value="Unassembled WGS sequence"/>
</dbReference>
<evidence type="ECO:0000313" key="1">
    <source>
        <dbReference type="EMBL" id="CAI5437669.1"/>
    </source>
</evidence>
<accession>A0A9P1I138</accession>
<reference evidence="1" key="1">
    <citation type="submission" date="2022-11" db="EMBL/GenBank/DDBJ databases">
        <authorList>
            <person name="Kikuchi T."/>
        </authorList>
    </citation>
    <scope>NUCLEOTIDE SEQUENCE</scope>
    <source>
        <strain evidence="1">PS1010</strain>
    </source>
</reference>
<dbReference type="AlphaFoldDB" id="A0A9P1I138"/>